<dbReference type="AlphaFoldDB" id="A0A4U1G219"/>
<evidence type="ECO:0000313" key="2">
    <source>
        <dbReference type="EMBL" id="TKC56560.1"/>
    </source>
</evidence>
<organism evidence="2 3">
    <name type="scientific">Pedobacter hiemivivus</name>
    <dbReference type="NCBI Taxonomy" id="2530454"/>
    <lineage>
        <taxon>Bacteria</taxon>
        <taxon>Pseudomonadati</taxon>
        <taxon>Bacteroidota</taxon>
        <taxon>Sphingobacteriia</taxon>
        <taxon>Sphingobacteriales</taxon>
        <taxon>Sphingobacteriaceae</taxon>
        <taxon>Pedobacter</taxon>
    </lineage>
</organism>
<proteinExistence type="predicted"/>
<protein>
    <submittedName>
        <fullName evidence="2">Uncharacterized protein</fullName>
    </submittedName>
</protein>
<dbReference type="EMBL" id="SWDX01000012">
    <property type="protein sequence ID" value="TKC56560.1"/>
    <property type="molecule type" value="Genomic_DNA"/>
</dbReference>
<feature type="region of interest" description="Disordered" evidence="1">
    <location>
        <begin position="1"/>
        <end position="20"/>
    </location>
</feature>
<dbReference type="Proteomes" id="UP000309594">
    <property type="component" value="Unassembled WGS sequence"/>
</dbReference>
<evidence type="ECO:0000313" key="3">
    <source>
        <dbReference type="Proteomes" id="UP000309594"/>
    </source>
</evidence>
<evidence type="ECO:0000256" key="1">
    <source>
        <dbReference type="SAM" id="MobiDB-lite"/>
    </source>
</evidence>
<comment type="caution">
    <text evidence="2">The sequence shown here is derived from an EMBL/GenBank/DDBJ whole genome shotgun (WGS) entry which is preliminary data.</text>
</comment>
<accession>A0A4U1G219</accession>
<dbReference type="RefSeq" id="WP_136881936.1">
    <property type="nucleotide sequence ID" value="NZ_SWDX01000012.1"/>
</dbReference>
<name>A0A4U1G219_9SPHI</name>
<reference evidence="2 3" key="1">
    <citation type="submission" date="2019-04" db="EMBL/GenBank/DDBJ databases">
        <title>Pedobacter sp. RP-1-16 sp. nov., isolated from Arctic soil.</title>
        <authorList>
            <person name="Dahal R.H."/>
            <person name="Kim D.-U."/>
        </authorList>
    </citation>
    <scope>NUCLEOTIDE SEQUENCE [LARGE SCALE GENOMIC DNA]</scope>
    <source>
        <strain evidence="2 3">RP-1-16</strain>
    </source>
</reference>
<sequence>MKKILGGSEEEDGSSGTGCGVNMYNTHGVKMDETRGLSKAEAMESAERWNAEEKANCESECGAYATWCCSSC</sequence>
<gene>
    <name evidence="2" type="ORF">FBD94_22870</name>
</gene>